<dbReference type="GO" id="GO:0046872">
    <property type="term" value="F:metal ion binding"/>
    <property type="evidence" value="ECO:0007669"/>
    <property type="project" value="UniProtKB-KW"/>
</dbReference>
<keyword evidence="3" id="KW-0560">Oxidoreductase</keyword>
<dbReference type="SUPFAM" id="SSF51905">
    <property type="entry name" value="FAD/NAD(P)-binding domain"/>
    <property type="match status" value="1"/>
</dbReference>
<comment type="caution">
    <text evidence="6">The sequence shown here is derived from an EMBL/GenBank/DDBJ whole genome shotgun (WGS) entry which is preliminary data.</text>
</comment>
<protein>
    <recommendedName>
        <fullName evidence="7">4Fe-4S ferredoxin-type domain-containing protein</fullName>
    </recommendedName>
</protein>
<name>X1NJM7_9ZZZZ</name>
<dbReference type="GO" id="GO:0016491">
    <property type="term" value="F:oxidoreductase activity"/>
    <property type="evidence" value="ECO:0007669"/>
    <property type="project" value="UniProtKB-KW"/>
</dbReference>
<dbReference type="InterPro" id="IPR036188">
    <property type="entry name" value="FAD/NAD-bd_sf"/>
</dbReference>
<gene>
    <name evidence="6" type="ORF">S06H3_43086</name>
</gene>
<keyword evidence="4" id="KW-0408">Iron</keyword>
<evidence type="ECO:0000256" key="2">
    <source>
        <dbReference type="ARBA" id="ARBA00022723"/>
    </source>
</evidence>
<accession>X1NJM7</accession>
<sequence>GACKVVCPVDTVDLSKVTLRKPRPIKSEFDMGLAPRSSIYIPYPQAVPKIPVIDRETCIHFLKGGDICKSCENFCEAKAIDYEQKDEIKEVDVGAVILSPGFELFDANKKKELGYDRYPNVVSSMQFERILSASGPYIGQLLRPSDEKHPRKVAFIQCVGSREVDQNYCSSVCCMYATKEAIIAKEHQPDLECSIFYIDIRAFGKGFEQYYERAKELGIKYVRCRPSSIKEIPATKNLIVTYHDEKNELQEEEFGMVALSCGL</sequence>
<dbReference type="AlphaFoldDB" id="X1NJM7"/>
<reference evidence="6" key="1">
    <citation type="journal article" date="2014" name="Front. Microbiol.">
        <title>High frequency of phylogenetically diverse reductive dehalogenase-homologous genes in deep subseafloor sedimentary metagenomes.</title>
        <authorList>
            <person name="Kawai M."/>
            <person name="Futagami T."/>
            <person name="Toyoda A."/>
            <person name="Takaki Y."/>
            <person name="Nishi S."/>
            <person name="Hori S."/>
            <person name="Arai W."/>
            <person name="Tsubouchi T."/>
            <person name="Morono Y."/>
            <person name="Uchiyama I."/>
            <person name="Ito T."/>
            <person name="Fujiyama A."/>
            <person name="Inagaki F."/>
            <person name="Takami H."/>
        </authorList>
    </citation>
    <scope>NUCLEOTIDE SEQUENCE</scope>
    <source>
        <strain evidence="6">Expedition CK06-06</strain>
    </source>
</reference>
<evidence type="ECO:0000313" key="6">
    <source>
        <dbReference type="EMBL" id="GAI43798.1"/>
    </source>
</evidence>
<dbReference type="PANTHER" id="PTHR43498:SF1">
    <property type="entry name" value="COB--COM HETERODISULFIDE REDUCTASE IRON-SULFUR SUBUNIT A"/>
    <property type="match status" value="1"/>
</dbReference>
<dbReference type="SUPFAM" id="SSF54862">
    <property type="entry name" value="4Fe-4S ferredoxins"/>
    <property type="match status" value="1"/>
</dbReference>
<evidence type="ECO:0000256" key="4">
    <source>
        <dbReference type="ARBA" id="ARBA00023004"/>
    </source>
</evidence>
<keyword evidence="5" id="KW-0411">Iron-sulfur</keyword>
<keyword evidence="1" id="KW-0004">4Fe-4S</keyword>
<organism evidence="6">
    <name type="scientific">marine sediment metagenome</name>
    <dbReference type="NCBI Taxonomy" id="412755"/>
    <lineage>
        <taxon>unclassified sequences</taxon>
        <taxon>metagenomes</taxon>
        <taxon>ecological metagenomes</taxon>
    </lineage>
</organism>
<evidence type="ECO:0000256" key="3">
    <source>
        <dbReference type="ARBA" id="ARBA00023002"/>
    </source>
</evidence>
<feature type="non-terminal residue" evidence="6">
    <location>
        <position position="1"/>
    </location>
</feature>
<keyword evidence="2" id="KW-0479">Metal-binding</keyword>
<dbReference type="EMBL" id="BARV01026689">
    <property type="protein sequence ID" value="GAI43798.1"/>
    <property type="molecule type" value="Genomic_DNA"/>
</dbReference>
<proteinExistence type="predicted"/>
<dbReference type="PANTHER" id="PTHR43498">
    <property type="entry name" value="FERREDOXIN:COB-COM HETERODISULFIDE REDUCTASE SUBUNIT A"/>
    <property type="match status" value="1"/>
</dbReference>
<dbReference type="InterPro" id="IPR039650">
    <property type="entry name" value="HdrA-like"/>
</dbReference>
<evidence type="ECO:0008006" key="7">
    <source>
        <dbReference type="Google" id="ProtNLM"/>
    </source>
</evidence>
<feature type="non-terminal residue" evidence="6">
    <location>
        <position position="263"/>
    </location>
</feature>
<dbReference type="GO" id="GO:0051539">
    <property type="term" value="F:4 iron, 4 sulfur cluster binding"/>
    <property type="evidence" value="ECO:0007669"/>
    <property type="project" value="UniProtKB-KW"/>
</dbReference>
<evidence type="ECO:0000256" key="5">
    <source>
        <dbReference type="ARBA" id="ARBA00023014"/>
    </source>
</evidence>
<evidence type="ECO:0000256" key="1">
    <source>
        <dbReference type="ARBA" id="ARBA00022485"/>
    </source>
</evidence>